<evidence type="ECO:0000256" key="7">
    <source>
        <dbReference type="ARBA" id="ARBA00023056"/>
    </source>
</evidence>
<proteinExistence type="inferred from homology"/>
<dbReference type="GO" id="GO:0004373">
    <property type="term" value="F:alpha-1,4-glucan glucosyltransferase (UDP-glucose donor) activity"/>
    <property type="evidence" value="ECO:0007669"/>
    <property type="project" value="InterPro"/>
</dbReference>
<dbReference type="STRING" id="1123029.SAMN02745172_03024"/>
<keyword evidence="12" id="KW-1185">Reference proteome</keyword>
<comment type="function">
    <text evidence="2 8">Synthesizes alpha-1,4-glucan chains using ADP-glucose.</text>
</comment>
<comment type="similarity">
    <text evidence="4 8">Belongs to the glycosyltransferase 1 family. Bacterial/plant glycogen synthase subfamily.</text>
</comment>
<dbReference type="UniPathway" id="UPA00164"/>
<keyword evidence="6 8" id="KW-0808">Transferase</keyword>
<dbReference type="Pfam" id="PF08323">
    <property type="entry name" value="Glyco_transf_5"/>
    <property type="match status" value="1"/>
</dbReference>
<evidence type="ECO:0000256" key="2">
    <source>
        <dbReference type="ARBA" id="ARBA00002764"/>
    </source>
</evidence>
<dbReference type="NCBIfam" id="TIGR02095">
    <property type="entry name" value="glgA"/>
    <property type="match status" value="1"/>
</dbReference>
<name>A0A1M7ZNA1_9HYPH</name>
<dbReference type="NCBIfam" id="NF001901">
    <property type="entry name" value="PRK00654.1-5"/>
    <property type="match status" value="1"/>
</dbReference>
<dbReference type="GO" id="GO:0009011">
    <property type="term" value="F:alpha-1,4-glucan glucosyltransferase (ADP-glucose donor) activity"/>
    <property type="evidence" value="ECO:0007669"/>
    <property type="project" value="UniProtKB-UniRule"/>
</dbReference>
<evidence type="ECO:0000256" key="1">
    <source>
        <dbReference type="ARBA" id="ARBA00001478"/>
    </source>
</evidence>
<dbReference type="PANTHER" id="PTHR45825">
    <property type="entry name" value="GRANULE-BOUND STARCH SYNTHASE 1, CHLOROPLASTIC/AMYLOPLASTIC"/>
    <property type="match status" value="1"/>
</dbReference>
<protein>
    <recommendedName>
        <fullName evidence="8">Glycogen synthase</fullName>
        <ecNumber evidence="8">2.4.1.21</ecNumber>
    </recommendedName>
    <alternativeName>
        <fullName evidence="8">Starch [bacterial glycogen] synthase</fullName>
    </alternativeName>
</protein>
<dbReference type="InterPro" id="IPR001296">
    <property type="entry name" value="Glyco_trans_1"/>
</dbReference>
<evidence type="ECO:0000313" key="11">
    <source>
        <dbReference type="EMBL" id="SHO66365.1"/>
    </source>
</evidence>
<dbReference type="AlphaFoldDB" id="A0A1M7ZNA1"/>
<evidence type="ECO:0000256" key="8">
    <source>
        <dbReference type="HAMAP-Rule" id="MF_00484"/>
    </source>
</evidence>
<evidence type="ECO:0000259" key="10">
    <source>
        <dbReference type="Pfam" id="PF08323"/>
    </source>
</evidence>
<dbReference type="Pfam" id="PF00534">
    <property type="entry name" value="Glycos_transf_1"/>
    <property type="match status" value="1"/>
</dbReference>
<evidence type="ECO:0000256" key="3">
    <source>
        <dbReference type="ARBA" id="ARBA00004964"/>
    </source>
</evidence>
<keyword evidence="7 8" id="KW-0320">Glycogen biosynthesis</keyword>
<evidence type="ECO:0000256" key="5">
    <source>
        <dbReference type="ARBA" id="ARBA00022676"/>
    </source>
</evidence>
<evidence type="ECO:0000259" key="9">
    <source>
        <dbReference type="Pfam" id="PF00534"/>
    </source>
</evidence>
<evidence type="ECO:0000313" key="12">
    <source>
        <dbReference type="Proteomes" id="UP000186406"/>
    </source>
</evidence>
<feature type="binding site" evidence="8">
    <location>
        <position position="88"/>
    </location>
    <ligand>
        <name>ADP-alpha-D-glucose</name>
        <dbReference type="ChEBI" id="CHEBI:57498"/>
    </ligand>
</feature>
<gene>
    <name evidence="8" type="primary">glgA</name>
    <name evidence="11" type="ORF">SAMN02745172_03024</name>
</gene>
<evidence type="ECO:0000256" key="4">
    <source>
        <dbReference type="ARBA" id="ARBA00010281"/>
    </source>
</evidence>
<dbReference type="CDD" id="cd03791">
    <property type="entry name" value="GT5_Glycogen_synthase_DULL1-like"/>
    <property type="match status" value="1"/>
</dbReference>
<dbReference type="HAMAP" id="MF_00484">
    <property type="entry name" value="Glycogen_synth"/>
    <property type="match status" value="1"/>
</dbReference>
<dbReference type="Gene3D" id="3.40.50.2000">
    <property type="entry name" value="Glycogen Phosphorylase B"/>
    <property type="match status" value="2"/>
</dbReference>
<dbReference type="Proteomes" id="UP000186406">
    <property type="component" value="Unassembled WGS sequence"/>
</dbReference>
<feature type="domain" description="Glycosyl transferase family 1" evidence="9">
    <location>
        <begin position="364"/>
        <end position="504"/>
    </location>
</feature>
<accession>A0A1M7ZNA1</accession>
<reference evidence="11 12" key="1">
    <citation type="submission" date="2016-12" db="EMBL/GenBank/DDBJ databases">
        <authorList>
            <person name="Song W.-J."/>
            <person name="Kurnit D.M."/>
        </authorList>
    </citation>
    <scope>NUCLEOTIDE SEQUENCE [LARGE SCALE GENOMIC DNA]</scope>
    <source>
        <strain evidence="11 12">DSM 19599</strain>
    </source>
</reference>
<dbReference type="EC" id="2.4.1.21" evidence="8"/>
<dbReference type="NCBIfam" id="NF001899">
    <property type="entry name" value="PRK00654.1-2"/>
    <property type="match status" value="1"/>
</dbReference>
<dbReference type="EMBL" id="FRXO01000006">
    <property type="protein sequence ID" value="SHO66365.1"/>
    <property type="molecule type" value="Genomic_DNA"/>
</dbReference>
<dbReference type="PANTHER" id="PTHR45825:SF8">
    <property type="entry name" value="GLYCOGEN SYNTHASE"/>
    <property type="match status" value="1"/>
</dbReference>
<dbReference type="InterPro" id="IPR013534">
    <property type="entry name" value="Starch_synth_cat_dom"/>
</dbReference>
<organism evidence="11 12">
    <name type="scientific">Pseudoxanthobacter soli DSM 19599</name>
    <dbReference type="NCBI Taxonomy" id="1123029"/>
    <lineage>
        <taxon>Bacteria</taxon>
        <taxon>Pseudomonadati</taxon>
        <taxon>Pseudomonadota</taxon>
        <taxon>Alphaproteobacteria</taxon>
        <taxon>Hyphomicrobiales</taxon>
        <taxon>Segnochrobactraceae</taxon>
        <taxon>Pseudoxanthobacter</taxon>
    </lineage>
</organism>
<sequence length="551" mass="60928">MLHLRPHALQPQALQSEALQPQALRHQALRPQALQPQALPSQVADAGASRPHYWKSTAVPAASARRIDLEERVPKLLFVTPEMADFVKVGGLGEVSTALPRALRQTNDIRVLIPGYRQVVAGRRITEVARLPPAWDLPGCTIGRMDMADGLVVYVVLCSELFERDGTPYGDGRGTDWDDNHIRFARLSLAAAEIARGVADIGWRPDVLHLNDWPAGLTAGYLAWHRTPVPTVFTVHNLAYQGLFDAARMASIGVPEQAFRMEGIEFYGKMSFLKAGIYYASHVTTVSATYAREITTPEFGCGFEGLLRVRESQNRLSGILNGVDESWDASRDPSLAGHFDRRNLQGRRLNAVETREAFRLGVSQGPLFAIISRLVQQKGIDLAIEAAEKIVEQGGQIAVTGQGEPLLEDALRRLAERHPGQVGVRIGFDEAEARRLFAGSDFLLMPSRFEPCGLSQMFAQRYGSLPIAYRTGGLVDTIEDGVTGFLFSELSCSGLMEAVSRAFDSFSVKKTLLAMRRNAMSRQINWLQSARRYNDVYERIRTWGVSLPAAF</sequence>
<comment type="pathway">
    <text evidence="3 8">Glycan biosynthesis; glycogen biosynthesis.</text>
</comment>
<dbReference type="GO" id="GO:0005978">
    <property type="term" value="P:glycogen biosynthetic process"/>
    <property type="evidence" value="ECO:0007669"/>
    <property type="project" value="UniProtKB-UniRule"/>
</dbReference>
<keyword evidence="5 8" id="KW-0328">Glycosyltransferase</keyword>
<comment type="catalytic activity">
    <reaction evidence="1 8">
        <text>[(1-&gt;4)-alpha-D-glucosyl](n) + ADP-alpha-D-glucose = [(1-&gt;4)-alpha-D-glucosyl](n+1) + ADP + H(+)</text>
        <dbReference type="Rhea" id="RHEA:18189"/>
        <dbReference type="Rhea" id="RHEA-COMP:9584"/>
        <dbReference type="Rhea" id="RHEA-COMP:9587"/>
        <dbReference type="ChEBI" id="CHEBI:15378"/>
        <dbReference type="ChEBI" id="CHEBI:15444"/>
        <dbReference type="ChEBI" id="CHEBI:57498"/>
        <dbReference type="ChEBI" id="CHEBI:456216"/>
        <dbReference type="EC" id="2.4.1.21"/>
    </reaction>
</comment>
<feature type="domain" description="Starch synthase catalytic" evidence="10">
    <location>
        <begin position="75"/>
        <end position="308"/>
    </location>
</feature>
<dbReference type="InterPro" id="IPR011835">
    <property type="entry name" value="GS/SS"/>
</dbReference>
<evidence type="ECO:0000256" key="6">
    <source>
        <dbReference type="ARBA" id="ARBA00022679"/>
    </source>
</evidence>
<dbReference type="SUPFAM" id="SSF53756">
    <property type="entry name" value="UDP-Glycosyltransferase/glycogen phosphorylase"/>
    <property type="match status" value="1"/>
</dbReference>